<sequence length="131" mass="13970">MTTVVRTNGEFYFPGAFPRNHPPKFKGSPPFTGARCQVPGKRKRRQFAGHQPPPPATVGEPRQHGNMVTGLGVLLQRPRTLKSGTEGALISPRATGRIVSGGFGGMEVVPTFHGRLLGPLLSLSSSPPYTA</sequence>
<dbReference type="AlphaFoldDB" id="A0AA40BQX3"/>
<dbReference type="Proteomes" id="UP001172155">
    <property type="component" value="Unassembled WGS sequence"/>
</dbReference>
<evidence type="ECO:0000256" key="1">
    <source>
        <dbReference type="SAM" id="MobiDB-lite"/>
    </source>
</evidence>
<proteinExistence type="predicted"/>
<evidence type="ECO:0000313" key="2">
    <source>
        <dbReference type="EMBL" id="KAK0738628.1"/>
    </source>
</evidence>
<keyword evidence="3" id="KW-1185">Reference proteome</keyword>
<evidence type="ECO:0000313" key="3">
    <source>
        <dbReference type="Proteomes" id="UP001172155"/>
    </source>
</evidence>
<name>A0AA40BQX3_9PEZI</name>
<accession>A0AA40BQX3</accession>
<feature type="region of interest" description="Disordered" evidence="1">
    <location>
        <begin position="37"/>
        <end position="65"/>
    </location>
</feature>
<gene>
    <name evidence="2" type="ORF">B0T18DRAFT_422465</name>
</gene>
<dbReference type="EMBL" id="JAUKUD010000007">
    <property type="protein sequence ID" value="KAK0738628.1"/>
    <property type="molecule type" value="Genomic_DNA"/>
</dbReference>
<protein>
    <submittedName>
        <fullName evidence="2">Uncharacterized protein</fullName>
    </submittedName>
</protein>
<comment type="caution">
    <text evidence="2">The sequence shown here is derived from an EMBL/GenBank/DDBJ whole genome shotgun (WGS) entry which is preliminary data.</text>
</comment>
<reference evidence="2" key="1">
    <citation type="submission" date="2023-06" db="EMBL/GenBank/DDBJ databases">
        <title>Genome-scale phylogeny and comparative genomics of the fungal order Sordariales.</title>
        <authorList>
            <consortium name="Lawrence Berkeley National Laboratory"/>
            <person name="Hensen N."/>
            <person name="Bonometti L."/>
            <person name="Westerberg I."/>
            <person name="Brannstrom I.O."/>
            <person name="Guillou S."/>
            <person name="Cros-Aarteil S."/>
            <person name="Calhoun S."/>
            <person name="Haridas S."/>
            <person name="Kuo A."/>
            <person name="Mondo S."/>
            <person name="Pangilinan J."/>
            <person name="Riley R."/>
            <person name="LaButti K."/>
            <person name="Andreopoulos B."/>
            <person name="Lipzen A."/>
            <person name="Chen C."/>
            <person name="Yanf M."/>
            <person name="Daum C."/>
            <person name="Ng V."/>
            <person name="Clum A."/>
            <person name="Steindorff A."/>
            <person name="Ohm R."/>
            <person name="Martin F."/>
            <person name="Silar P."/>
            <person name="Natvig D."/>
            <person name="Lalanne C."/>
            <person name="Gautier V."/>
            <person name="Ament-velasquez S.L."/>
            <person name="Kruys A."/>
            <person name="Hutchinson M.I."/>
            <person name="Powell A.J."/>
            <person name="Barry K."/>
            <person name="Miller A.N."/>
            <person name="Grigoriev I.V."/>
            <person name="Debuchy R."/>
            <person name="Gladieux P."/>
            <person name="Thoren M.H."/>
            <person name="Johannesson H."/>
        </authorList>
    </citation>
    <scope>NUCLEOTIDE SEQUENCE</scope>
    <source>
        <strain evidence="2">SMH3187-1</strain>
    </source>
</reference>
<organism evidence="2 3">
    <name type="scientific">Schizothecium vesticola</name>
    <dbReference type="NCBI Taxonomy" id="314040"/>
    <lineage>
        <taxon>Eukaryota</taxon>
        <taxon>Fungi</taxon>
        <taxon>Dikarya</taxon>
        <taxon>Ascomycota</taxon>
        <taxon>Pezizomycotina</taxon>
        <taxon>Sordariomycetes</taxon>
        <taxon>Sordariomycetidae</taxon>
        <taxon>Sordariales</taxon>
        <taxon>Schizotheciaceae</taxon>
        <taxon>Schizothecium</taxon>
    </lineage>
</organism>